<evidence type="ECO:0000256" key="1">
    <source>
        <dbReference type="SAM" id="Phobius"/>
    </source>
</evidence>
<organism evidence="3 4">
    <name type="scientific">Malonomonas rubra DSM 5091</name>
    <dbReference type="NCBI Taxonomy" id="1122189"/>
    <lineage>
        <taxon>Bacteria</taxon>
        <taxon>Pseudomonadati</taxon>
        <taxon>Thermodesulfobacteriota</taxon>
        <taxon>Desulfuromonadia</taxon>
        <taxon>Desulfuromonadales</taxon>
        <taxon>Geopsychrobacteraceae</taxon>
        <taxon>Malonomonas</taxon>
    </lineage>
</organism>
<feature type="domain" description="DUF6868" evidence="2">
    <location>
        <begin position="1"/>
        <end position="79"/>
    </location>
</feature>
<dbReference type="AlphaFoldDB" id="A0A1M6G4J9"/>
<evidence type="ECO:0000313" key="3">
    <source>
        <dbReference type="EMBL" id="SHJ04921.1"/>
    </source>
</evidence>
<keyword evidence="4" id="KW-1185">Reference proteome</keyword>
<feature type="transmembrane region" description="Helical" evidence="1">
    <location>
        <begin position="52"/>
        <end position="79"/>
    </location>
</feature>
<sequence length="80" mass="9485">MDMTKLTDFFMWCSIINGGLMIYWFLICMLAPDLIYKLQNRFFPMPREVFVPVLYGFLGLFKIFFLVFNLVPYLALLIIG</sequence>
<proteinExistence type="predicted"/>
<reference evidence="3 4" key="1">
    <citation type="submission" date="2016-11" db="EMBL/GenBank/DDBJ databases">
        <authorList>
            <person name="Jaros S."/>
            <person name="Januszkiewicz K."/>
            <person name="Wedrychowicz H."/>
        </authorList>
    </citation>
    <scope>NUCLEOTIDE SEQUENCE [LARGE SCALE GENOMIC DNA]</scope>
    <source>
        <strain evidence="3 4">DSM 5091</strain>
    </source>
</reference>
<keyword evidence="1" id="KW-1133">Transmembrane helix</keyword>
<evidence type="ECO:0000259" key="2">
    <source>
        <dbReference type="Pfam" id="PF21742"/>
    </source>
</evidence>
<dbReference type="STRING" id="1122189.SAMN02745165_01408"/>
<feature type="transmembrane region" description="Helical" evidence="1">
    <location>
        <begin position="9"/>
        <end position="32"/>
    </location>
</feature>
<protein>
    <recommendedName>
        <fullName evidence="2">DUF6868 domain-containing protein</fullName>
    </recommendedName>
</protein>
<keyword evidence="1" id="KW-0812">Transmembrane</keyword>
<evidence type="ECO:0000313" key="4">
    <source>
        <dbReference type="Proteomes" id="UP000184171"/>
    </source>
</evidence>
<keyword evidence="1" id="KW-0472">Membrane</keyword>
<dbReference type="EMBL" id="FQZT01000004">
    <property type="protein sequence ID" value="SHJ04921.1"/>
    <property type="molecule type" value="Genomic_DNA"/>
</dbReference>
<accession>A0A1M6G4J9</accession>
<dbReference type="Proteomes" id="UP000184171">
    <property type="component" value="Unassembled WGS sequence"/>
</dbReference>
<dbReference type="InterPro" id="IPR049220">
    <property type="entry name" value="DUF6868"/>
</dbReference>
<dbReference type="Pfam" id="PF21742">
    <property type="entry name" value="DUF6868"/>
    <property type="match status" value="1"/>
</dbReference>
<name>A0A1M6G4J9_MALRU</name>
<dbReference type="OrthoDB" id="5472096at2"/>
<gene>
    <name evidence="3" type="ORF">SAMN02745165_01408</name>
</gene>